<keyword evidence="1" id="KW-0472">Membrane</keyword>
<organism evidence="2 3">
    <name type="scientific">Methylobacterium marchantiae</name>
    <dbReference type="NCBI Taxonomy" id="600331"/>
    <lineage>
        <taxon>Bacteria</taxon>
        <taxon>Pseudomonadati</taxon>
        <taxon>Pseudomonadota</taxon>
        <taxon>Alphaproteobacteria</taxon>
        <taxon>Hyphomicrobiales</taxon>
        <taxon>Methylobacteriaceae</taxon>
        <taxon>Methylobacterium</taxon>
    </lineage>
</organism>
<comment type="caution">
    <text evidence="2">The sequence shown here is derived from an EMBL/GenBank/DDBJ whole genome shotgun (WGS) entry which is preliminary data.</text>
</comment>
<reference evidence="3" key="1">
    <citation type="journal article" date="2019" name="Int. J. Syst. Evol. Microbiol.">
        <title>The Global Catalogue of Microorganisms (GCM) 10K type strain sequencing project: providing services to taxonomists for standard genome sequencing and annotation.</title>
        <authorList>
            <consortium name="The Broad Institute Genomics Platform"/>
            <consortium name="The Broad Institute Genome Sequencing Center for Infectious Disease"/>
            <person name="Wu L."/>
            <person name="Ma J."/>
        </authorList>
    </citation>
    <scope>NUCLEOTIDE SEQUENCE [LARGE SCALE GENOMIC DNA]</scope>
    <source>
        <strain evidence="3">CCUG 56108</strain>
    </source>
</reference>
<feature type="transmembrane region" description="Helical" evidence="1">
    <location>
        <begin position="36"/>
        <end position="61"/>
    </location>
</feature>
<evidence type="ECO:0000256" key="1">
    <source>
        <dbReference type="SAM" id="Phobius"/>
    </source>
</evidence>
<sequence length="200" mass="22820">MFEAQPKSDSFTVFYVVLTLGFYLLLAFSWELDRAFNLFILLVPILLIPGLLLAVTLLVGLTLNLFRRRWRRVLSVLMAPFAAAVPLFLCQHLGLTPTWLRFTLNRSHYDAEIARMVRQADAPRLKAFDWGETGGAGSTNQFLTLVFDEAGEIILSADQRSKRWLEQARQDWRLQGIHRDGAKVNIQHLGGHFYAVTQTD</sequence>
<keyword evidence="3" id="KW-1185">Reference proteome</keyword>
<dbReference type="Proteomes" id="UP001597176">
    <property type="component" value="Unassembled WGS sequence"/>
</dbReference>
<protein>
    <submittedName>
        <fullName evidence="2">Uncharacterized protein</fullName>
    </submittedName>
</protein>
<accession>A0ABW3X0F8</accession>
<evidence type="ECO:0000313" key="3">
    <source>
        <dbReference type="Proteomes" id="UP001597176"/>
    </source>
</evidence>
<keyword evidence="1" id="KW-0812">Transmembrane</keyword>
<keyword evidence="1" id="KW-1133">Transmembrane helix</keyword>
<gene>
    <name evidence="2" type="ORF">ACFQ4G_12990</name>
</gene>
<name>A0ABW3X0F8_9HYPH</name>
<proteinExistence type="predicted"/>
<evidence type="ECO:0000313" key="2">
    <source>
        <dbReference type="EMBL" id="MFD1302486.1"/>
    </source>
</evidence>
<feature type="transmembrane region" description="Helical" evidence="1">
    <location>
        <begin position="12"/>
        <end position="30"/>
    </location>
</feature>
<feature type="transmembrane region" description="Helical" evidence="1">
    <location>
        <begin position="73"/>
        <end position="95"/>
    </location>
</feature>
<dbReference type="RefSeq" id="WP_379040347.1">
    <property type="nucleotide sequence ID" value="NZ_JBHTND010000016.1"/>
</dbReference>
<dbReference type="EMBL" id="JBHTND010000016">
    <property type="protein sequence ID" value="MFD1302486.1"/>
    <property type="molecule type" value="Genomic_DNA"/>
</dbReference>